<dbReference type="GO" id="GO:0005615">
    <property type="term" value="C:extracellular space"/>
    <property type="evidence" value="ECO:0007669"/>
    <property type="project" value="TreeGrafter"/>
</dbReference>
<keyword evidence="3" id="KW-1185">Reference proteome</keyword>
<dbReference type="Gene3D" id="2.30.180.10">
    <property type="entry name" value="FAS1 domain"/>
    <property type="match status" value="1"/>
</dbReference>
<sequence>MVLCGSAWLDHVWSHRRCKERAMQSLGVLSCEVSYAMVTFELFLIVSNLPTMAVAKKRASTVVDLAVEAKNFTKLAEALTQAQLVDTLKGKGPFTVFAPNDDAFKKLSRETWGTLMKPANRSKLQNILKLHVASGRKSAKDVLAASSMKMMDGTSLNITNEDGQPRIGGARIQTTDLEAENGVVHVIDRVLSNDR</sequence>
<dbReference type="Proteomes" id="UP000221024">
    <property type="component" value="Unassembled WGS sequence"/>
</dbReference>
<dbReference type="EMBL" id="PDEP01000002">
    <property type="protein sequence ID" value="PEN08881.1"/>
    <property type="molecule type" value="Genomic_DNA"/>
</dbReference>
<dbReference type="InterPro" id="IPR050904">
    <property type="entry name" value="Adhesion/Biosynth-related"/>
</dbReference>
<dbReference type="PANTHER" id="PTHR10900">
    <property type="entry name" value="PERIOSTIN-RELATED"/>
    <property type="match status" value="1"/>
</dbReference>
<dbReference type="FunFam" id="2.30.180.10:FF:000032">
    <property type="entry name" value="Fasciclin domain-containing protein, putative"/>
    <property type="match status" value="1"/>
</dbReference>
<comment type="caution">
    <text evidence="2">The sequence shown here is derived from an EMBL/GenBank/DDBJ whole genome shotgun (WGS) entry which is preliminary data.</text>
</comment>
<organism evidence="2 3">
    <name type="scientific">Longimonas halophila</name>
    <dbReference type="NCBI Taxonomy" id="1469170"/>
    <lineage>
        <taxon>Bacteria</taxon>
        <taxon>Pseudomonadati</taxon>
        <taxon>Rhodothermota</taxon>
        <taxon>Rhodothermia</taxon>
        <taxon>Rhodothermales</taxon>
        <taxon>Salisaetaceae</taxon>
        <taxon>Longimonas</taxon>
    </lineage>
</organism>
<dbReference type="InterPro" id="IPR036378">
    <property type="entry name" value="FAS1_dom_sf"/>
</dbReference>
<dbReference type="AlphaFoldDB" id="A0A2H3PA22"/>
<proteinExistence type="predicted"/>
<dbReference type="PROSITE" id="PS50213">
    <property type="entry name" value="FAS1"/>
    <property type="match status" value="1"/>
</dbReference>
<evidence type="ECO:0000313" key="3">
    <source>
        <dbReference type="Proteomes" id="UP000221024"/>
    </source>
</evidence>
<dbReference type="SUPFAM" id="SSF82153">
    <property type="entry name" value="FAS1 domain"/>
    <property type="match status" value="1"/>
</dbReference>
<reference evidence="2 3" key="1">
    <citation type="submission" date="2017-10" db="EMBL/GenBank/DDBJ databases">
        <title>Draft genome of Longimonas halophila.</title>
        <authorList>
            <person name="Goh K.M."/>
            <person name="Shamsir M.S."/>
            <person name="Lim S.W."/>
        </authorList>
    </citation>
    <scope>NUCLEOTIDE SEQUENCE [LARGE SCALE GENOMIC DNA]</scope>
    <source>
        <strain evidence="2 3">KCTC 42399</strain>
    </source>
</reference>
<feature type="domain" description="FAS1" evidence="1">
    <location>
        <begin position="59"/>
        <end position="191"/>
    </location>
</feature>
<dbReference type="PANTHER" id="PTHR10900:SF77">
    <property type="entry name" value="FI19380P1"/>
    <property type="match status" value="1"/>
</dbReference>
<accession>A0A2H3PA22</accession>
<dbReference type="InterPro" id="IPR000782">
    <property type="entry name" value="FAS1_domain"/>
</dbReference>
<dbReference type="OrthoDB" id="9800666at2"/>
<evidence type="ECO:0000313" key="2">
    <source>
        <dbReference type="EMBL" id="PEN08881.1"/>
    </source>
</evidence>
<dbReference type="SMART" id="SM00554">
    <property type="entry name" value="FAS1"/>
    <property type="match status" value="1"/>
</dbReference>
<evidence type="ECO:0000259" key="1">
    <source>
        <dbReference type="PROSITE" id="PS50213"/>
    </source>
</evidence>
<name>A0A2H3PA22_9BACT</name>
<protein>
    <submittedName>
        <fullName evidence="2">Nex18 symbiotically induced protein</fullName>
    </submittedName>
</protein>
<dbReference type="Pfam" id="PF02469">
    <property type="entry name" value="Fasciclin"/>
    <property type="match status" value="1"/>
</dbReference>
<gene>
    <name evidence="2" type="ORF">CRI93_03805</name>
</gene>